<feature type="region of interest" description="Disordered" evidence="1">
    <location>
        <begin position="489"/>
        <end position="525"/>
    </location>
</feature>
<feature type="region of interest" description="Disordered" evidence="1">
    <location>
        <begin position="95"/>
        <end position="117"/>
    </location>
</feature>
<comment type="caution">
    <text evidence="2">The sequence shown here is derived from an EMBL/GenBank/DDBJ whole genome shotgun (WGS) entry which is preliminary data.</text>
</comment>
<proteinExistence type="predicted"/>
<dbReference type="RefSeq" id="WP_189163196.1">
    <property type="nucleotide sequence ID" value="NZ_BMNT01000012.1"/>
</dbReference>
<reference evidence="2" key="1">
    <citation type="journal article" date="2014" name="Int. J. Syst. Evol. Microbiol.">
        <title>Complete genome sequence of Corynebacterium casei LMG S-19264T (=DSM 44701T), isolated from a smear-ripened cheese.</title>
        <authorList>
            <consortium name="US DOE Joint Genome Institute (JGI-PGF)"/>
            <person name="Walter F."/>
            <person name="Albersmeier A."/>
            <person name="Kalinowski J."/>
            <person name="Ruckert C."/>
        </authorList>
    </citation>
    <scope>NUCLEOTIDE SEQUENCE</scope>
    <source>
        <strain evidence="2">JCM 13064</strain>
    </source>
</reference>
<organism evidence="2 3">
    <name type="scientific">Sphaerisporangium melleum</name>
    <dbReference type="NCBI Taxonomy" id="321316"/>
    <lineage>
        <taxon>Bacteria</taxon>
        <taxon>Bacillati</taxon>
        <taxon>Actinomycetota</taxon>
        <taxon>Actinomycetes</taxon>
        <taxon>Streptosporangiales</taxon>
        <taxon>Streptosporangiaceae</taxon>
        <taxon>Sphaerisporangium</taxon>
    </lineage>
</organism>
<reference evidence="2" key="2">
    <citation type="submission" date="2020-09" db="EMBL/GenBank/DDBJ databases">
        <authorList>
            <person name="Sun Q."/>
            <person name="Ohkuma M."/>
        </authorList>
    </citation>
    <scope>NUCLEOTIDE SEQUENCE</scope>
    <source>
        <strain evidence="2">JCM 13064</strain>
    </source>
</reference>
<protein>
    <recommendedName>
        <fullName evidence="4">PE-PGRS family protein</fullName>
    </recommendedName>
</protein>
<evidence type="ECO:0000313" key="2">
    <source>
        <dbReference type="EMBL" id="GGK81786.1"/>
    </source>
</evidence>
<evidence type="ECO:0000313" key="3">
    <source>
        <dbReference type="Proteomes" id="UP000645217"/>
    </source>
</evidence>
<keyword evidence="3" id="KW-1185">Reference proteome</keyword>
<evidence type="ECO:0000256" key="1">
    <source>
        <dbReference type="SAM" id="MobiDB-lite"/>
    </source>
</evidence>
<dbReference type="AlphaFoldDB" id="A0A917R131"/>
<name>A0A917R131_9ACTN</name>
<dbReference type="Proteomes" id="UP000645217">
    <property type="component" value="Unassembled WGS sequence"/>
</dbReference>
<dbReference type="EMBL" id="BMNT01000012">
    <property type="protein sequence ID" value="GGK81786.1"/>
    <property type="molecule type" value="Genomic_DNA"/>
</dbReference>
<gene>
    <name evidence="2" type="ORF">GCM10007964_25540</name>
</gene>
<sequence length="525" mass="59805">MGLQTQKSTALGNVAVLSGYVQRWDKLNDRQRTVLQRIGKGLEPVSAKTPELANTVYALRDRGLVTTPRKDGVWQAEITDTGRFYLDHGYHPDRPTLGRASSVATPTPTTSGRRSLNRGPISVAEELLKRLQNDGGTVVIENPDEETRACYRRAIHAAKQHSLVPAGFQLRHTGRNGGDLIIRLLDDAHPDETDWNRIRLGARDKVTDTGALVEMLRNHPEVLAVSESLMPRALELVRSLAEAARRRGHKLAMSKKRKTRGLYVQLATRHYPIAIKEEQDQVVREPEPEKGRRRPRYAWERIPVQYQLVPSGRLQVELTHSQHGRRDHWTDTARSQVDSKVLEIIKEIEHRAEAEEQAALAWKRRQEERDAEEERQKAAERARWEAAVAQARGSAIDDYRNRTFADALGAWAAATEIREFCAALERASGDYQETGEAMCLQSWVGWGRSLADRLDPVRNPSQLAQADFDAEPAPDDLRPYLGDWSPYGPHKEYYRPQSAQRAQVSDTDHESRWRGYRGRSQWWRQ</sequence>
<evidence type="ECO:0008006" key="4">
    <source>
        <dbReference type="Google" id="ProtNLM"/>
    </source>
</evidence>
<accession>A0A917R131</accession>
<feature type="region of interest" description="Disordered" evidence="1">
    <location>
        <begin position="465"/>
        <end position="484"/>
    </location>
</feature>